<feature type="compositionally biased region" description="Low complexity" evidence="1">
    <location>
        <begin position="341"/>
        <end position="350"/>
    </location>
</feature>
<dbReference type="Gene3D" id="2.40.50.40">
    <property type="match status" value="1"/>
</dbReference>
<comment type="caution">
    <text evidence="3">The sequence shown here is derived from an EMBL/GenBank/DDBJ whole genome shotgun (WGS) entry which is preliminary data.</text>
</comment>
<evidence type="ECO:0000313" key="3">
    <source>
        <dbReference type="EMBL" id="KPI86258.1"/>
    </source>
</evidence>
<dbReference type="InterPro" id="IPR016197">
    <property type="entry name" value="Chromo-like_dom_sf"/>
</dbReference>
<evidence type="ECO:0000256" key="1">
    <source>
        <dbReference type="SAM" id="MobiDB-lite"/>
    </source>
</evidence>
<dbReference type="AlphaFoldDB" id="A0A0N1I624"/>
<feature type="domain" description="Chromo" evidence="2">
    <location>
        <begin position="12"/>
        <end position="68"/>
    </location>
</feature>
<evidence type="ECO:0000259" key="2">
    <source>
        <dbReference type="PROSITE" id="PS50013"/>
    </source>
</evidence>
<keyword evidence="4" id="KW-1185">Reference proteome</keyword>
<gene>
    <name evidence="3" type="ORF">ABL78_4684</name>
</gene>
<dbReference type="SUPFAM" id="SSF54160">
    <property type="entry name" value="Chromo domain-like"/>
    <property type="match status" value="1"/>
</dbReference>
<name>A0A0N1I624_LEPSE</name>
<evidence type="ECO:0000313" key="4">
    <source>
        <dbReference type="Proteomes" id="UP000038009"/>
    </source>
</evidence>
<organism evidence="3 4">
    <name type="scientific">Leptomonas seymouri</name>
    <dbReference type="NCBI Taxonomy" id="5684"/>
    <lineage>
        <taxon>Eukaryota</taxon>
        <taxon>Discoba</taxon>
        <taxon>Euglenozoa</taxon>
        <taxon>Kinetoplastea</taxon>
        <taxon>Metakinetoplastina</taxon>
        <taxon>Trypanosomatida</taxon>
        <taxon>Trypanosomatidae</taxon>
        <taxon>Leishmaniinae</taxon>
        <taxon>Leptomonas</taxon>
    </lineage>
</organism>
<proteinExistence type="predicted"/>
<dbReference type="EMBL" id="LJSK01000140">
    <property type="protein sequence ID" value="KPI86258.1"/>
    <property type="molecule type" value="Genomic_DNA"/>
</dbReference>
<feature type="region of interest" description="Disordered" evidence="1">
    <location>
        <begin position="91"/>
        <end position="133"/>
    </location>
</feature>
<dbReference type="Proteomes" id="UP000038009">
    <property type="component" value="Unassembled WGS sequence"/>
</dbReference>
<reference evidence="3 4" key="1">
    <citation type="journal article" date="2015" name="PLoS Pathog.">
        <title>Leptomonas seymouri: Adaptations to the Dixenous Life Cycle Analyzed by Genome Sequencing, Transcriptome Profiling and Co-infection with Leishmania donovani.</title>
        <authorList>
            <person name="Kraeva N."/>
            <person name="Butenko A."/>
            <person name="Hlavacova J."/>
            <person name="Kostygov A."/>
            <person name="Myskova J."/>
            <person name="Grybchuk D."/>
            <person name="Lestinova T."/>
            <person name="Votypka J."/>
            <person name="Volf P."/>
            <person name="Opperdoes F."/>
            <person name="Flegontov P."/>
            <person name="Lukes J."/>
            <person name="Yurchenko V."/>
        </authorList>
    </citation>
    <scope>NUCLEOTIDE SEQUENCE [LARGE SCALE GENOMIC DNA]</scope>
    <source>
        <strain evidence="3 4">ATCC 30220</strain>
    </source>
</reference>
<dbReference type="PROSITE" id="PS50013">
    <property type="entry name" value="CHROMO_2"/>
    <property type="match status" value="1"/>
</dbReference>
<feature type="region of interest" description="Disordered" evidence="1">
    <location>
        <begin position="341"/>
        <end position="362"/>
    </location>
</feature>
<dbReference type="OrthoDB" id="273092at2759"/>
<protein>
    <recommendedName>
        <fullName evidence="2">Chromo domain-containing protein</fullName>
    </recommendedName>
</protein>
<dbReference type="VEuPathDB" id="TriTrypDB:Lsey_0140_0160"/>
<feature type="compositionally biased region" description="Polar residues" evidence="1">
    <location>
        <begin position="100"/>
        <end position="116"/>
    </location>
</feature>
<sequence>MALRKQDRCVATMAHRCMAAVTGRRINDDDGSIEYAVQWEGYGDEVTWEQRHHLTEHCAEMVQAVDQQCMDTTDAVLTQWRYAQWEECGIETSGSPPPLRSTSGCKRSRSPSQAGSASHGGLTAAKLGSSEGEADKDVEVLNGLLLRATHGAGGKSEGGEGDAHVHKEEATLLMLGEVVLADEASATLNRGSGSRRGRRPAAATSALSLCTAPALGVEKMWREAHGQSLLHSVEVSRHVTPFRDNYQLHLHNAETQLLLAQEAARSSHLRILGIAPPHAAYSGAVFSAPVALEGLVGERDVEEMRLSVQLESPIYGNAAQEISKPHVEQMVVRYMIGDTSSSGTAATGGTPRRTEPCHASGHASSMPLSVFRLVFPQLLIDYLLENSVVLH</sequence>
<dbReference type="InterPro" id="IPR000953">
    <property type="entry name" value="Chromo/chromo_shadow_dom"/>
</dbReference>
<accession>A0A0N1I624</accession>
<dbReference type="OMA" id="APPLMTH"/>
<dbReference type="CDD" id="cd00024">
    <property type="entry name" value="CD_CSD"/>
    <property type="match status" value="1"/>
</dbReference>